<dbReference type="InterPro" id="IPR011059">
    <property type="entry name" value="Metal-dep_hydrolase_composite"/>
</dbReference>
<evidence type="ECO:0000259" key="1">
    <source>
        <dbReference type="Pfam" id="PF01979"/>
    </source>
</evidence>
<evidence type="ECO:0000313" key="2">
    <source>
        <dbReference type="EMBL" id="GIO46932.1"/>
    </source>
</evidence>
<dbReference type="InterPro" id="IPR051781">
    <property type="entry name" value="Metallo-dep_Hydrolase"/>
</dbReference>
<dbReference type="PANTHER" id="PTHR43135:SF3">
    <property type="entry name" value="ALPHA-D-RIBOSE 1-METHYLPHOSPHONATE 5-TRIPHOSPHATE DIPHOSPHATASE"/>
    <property type="match status" value="1"/>
</dbReference>
<comment type="caution">
    <text evidence="2">The sequence shown here is derived from an EMBL/GenBank/DDBJ whole genome shotgun (WGS) entry which is preliminary data.</text>
</comment>
<evidence type="ECO:0000313" key="3">
    <source>
        <dbReference type="Proteomes" id="UP000682811"/>
    </source>
</evidence>
<dbReference type="AlphaFoldDB" id="A0A920CS32"/>
<dbReference type="PANTHER" id="PTHR43135">
    <property type="entry name" value="ALPHA-D-RIBOSE 1-METHYLPHOSPHONATE 5-TRIPHOSPHATE DIPHOSPHATASE"/>
    <property type="match status" value="1"/>
</dbReference>
<dbReference type="InterPro" id="IPR032466">
    <property type="entry name" value="Metal_Hydrolase"/>
</dbReference>
<dbReference type="CDD" id="cd01299">
    <property type="entry name" value="Met_dep_hydrolase_A"/>
    <property type="match status" value="1"/>
</dbReference>
<dbReference type="SUPFAM" id="SSF51338">
    <property type="entry name" value="Composite domain of metallo-dependent hydrolases"/>
    <property type="match status" value="1"/>
</dbReference>
<dbReference type="EMBL" id="BORT01000005">
    <property type="protein sequence ID" value="GIO46932.1"/>
    <property type="molecule type" value="Genomic_DNA"/>
</dbReference>
<dbReference type="InterPro" id="IPR006680">
    <property type="entry name" value="Amidohydro-rel"/>
</dbReference>
<organism evidence="2 3">
    <name type="scientific">Paenibacillus azoreducens</name>
    <dbReference type="NCBI Taxonomy" id="116718"/>
    <lineage>
        <taxon>Bacteria</taxon>
        <taxon>Bacillati</taxon>
        <taxon>Bacillota</taxon>
        <taxon>Bacilli</taxon>
        <taxon>Bacillales</taxon>
        <taxon>Paenibacillaceae</taxon>
        <taxon>Paenibacillus</taxon>
    </lineage>
</organism>
<dbReference type="GO" id="GO:0016810">
    <property type="term" value="F:hydrolase activity, acting on carbon-nitrogen (but not peptide) bonds"/>
    <property type="evidence" value="ECO:0007669"/>
    <property type="project" value="InterPro"/>
</dbReference>
<sequence length="404" mass="43203">MSNFVLKGGRLIDGLGSIIEDSVVQVRDEHIIAVGTASELEIPADAEVIDVKGKVVMPGLIDAHVHIIGGKAANPVMVSLTPPEVLVGRALNDMKKLIDAGFTSVRDCGSHVAVHVRSLIAEGEYDGPRLKTSYKMLSQTGGHGDLHMLPQSFNSYGRLCDGVAECRKAAREMFREGADFIKICSSGGVLSEKDDPRSPQFTVEEIEAIVYEAQAFGSYVASHAQSTIGIKNALKAGVKTIEHGILLDDEAIELMLKQDAILVPTLAITHLIVTEGQHYGIPPFGLKKAQAYHDIHKENIVKAYKAGVKIAAGSDLMGCKPVEHGKNGLELALMVDEIGMSPMEAIMAATRFSAEAMAMEDVGVLAPGKKADLLVVDGDPSKDIHVLLDSSHIEKVFVDGKSLK</sequence>
<feature type="domain" description="Amidohydrolase-related" evidence="1">
    <location>
        <begin position="55"/>
        <end position="402"/>
    </location>
</feature>
<dbReference type="RefSeq" id="WP_212977865.1">
    <property type="nucleotide sequence ID" value="NZ_AP025343.1"/>
</dbReference>
<dbReference type="Gene3D" id="3.20.20.140">
    <property type="entry name" value="Metal-dependent hydrolases"/>
    <property type="match status" value="1"/>
</dbReference>
<name>A0A920CS32_9BACL</name>
<keyword evidence="3" id="KW-1185">Reference proteome</keyword>
<dbReference type="Pfam" id="PF01979">
    <property type="entry name" value="Amidohydro_1"/>
    <property type="match status" value="1"/>
</dbReference>
<dbReference type="Gene3D" id="2.30.40.10">
    <property type="entry name" value="Urease, subunit C, domain 1"/>
    <property type="match status" value="1"/>
</dbReference>
<dbReference type="InterPro" id="IPR057744">
    <property type="entry name" value="OTAase-like"/>
</dbReference>
<accession>A0A920CS32</accession>
<dbReference type="Proteomes" id="UP000682811">
    <property type="component" value="Unassembled WGS sequence"/>
</dbReference>
<proteinExistence type="predicted"/>
<dbReference type="SUPFAM" id="SSF51556">
    <property type="entry name" value="Metallo-dependent hydrolases"/>
    <property type="match status" value="1"/>
</dbReference>
<gene>
    <name evidence="2" type="ORF">J34TS1_16970</name>
</gene>
<protein>
    <submittedName>
        <fullName evidence="2">Amidohydrolase</fullName>
    </submittedName>
</protein>
<reference evidence="2 3" key="1">
    <citation type="submission" date="2021-03" db="EMBL/GenBank/DDBJ databases">
        <title>Antimicrobial resistance genes in bacteria isolated from Japanese honey, and their potential for conferring macrolide and lincosamide resistance in the American foulbrood pathogen Paenibacillus larvae.</title>
        <authorList>
            <person name="Okamoto M."/>
            <person name="Kumagai M."/>
            <person name="Kanamori H."/>
            <person name="Takamatsu D."/>
        </authorList>
    </citation>
    <scope>NUCLEOTIDE SEQUENCE [LARGE SCALE GENOMIC DNA]</scope>
    <source>
        <strain evidence="2 3">J34TS1</strain>
    </source>
</reference>